<reference evidence="2" key="1">
    <citation type="journal article" date="2012" name="Nat. Biotechnol.">
        <title>Reference genome sequence of the model plant Setaria.</title>
        <authorList>
            <person name="Bennetzen J.L."/>
            <person name="Schmutz J."/>
            <person name="Wang H."/>
            <person name="Percifield R."/>
            <person name="Hawkins J."/>
            <person name="Pontaroli A.C."/>
            <person name="Estep M."/>
            <person name="Feng L."/>
            <person name="Vaughn J.N."/>
            <person name="Grimwood J."/>
            <person name="Jenkins J."/>
            <person name="Barry K."/>
            <person name="Lindquist E."/>
            <person name="Hellsten U."/>
            <person name="Deshpande S."/>
            <person name="Wang X."/>
            <person name="Wu X."/>
            <person name="Mitros T."/>
            <person name="Triplett J."/>
            <person name="Yang X."/>
            <person name="Ye C.Y."/>
            <person name="Mauro-Herrera M."/>
            <person name="Wang L."/>
            <person name="Li P."/>
            <person name="Sharma M."/>
            <person name="Sharma R."/>
            <person name="Ronald P.C."/>
            <person name="Panaud O."/>
            <person name="Kellogg E.A."/>
            <person name="Brutnell T.P."/>
            <person name="Doust A.N."/>
            <person name="Tuskan G.A."/>
            <person name="Rokhsar D."/>
            <person name="Devos K.M."/>
        </authorList>
    </citation>
    <scope>NUCLEOTIDE SEQUENCE [LARGE SCALE GENOMIC DNA]</scope>
    <source>
        <strain evidence="2">Yugu1</strain>
    </source>
</reference>
<proteinExistence type="predicted"/>
<name>A0A368PWE9_SETIT</name>
<reference evidence="2" key="2">
    <citation type="submission" date="2015-07" db="EMBL/GenBank/DDBJ databases">
        <authorList>
            <person name="Noorani M."/>
        </authorList>
    </citation>
    <scope>NUCLEOTIDE SEQUENCE</scope>
    <source>
        <strain evidence="2">Yugu1</strain>
    </source>
</reference>
<feature type="region of interest" description="Disordered" evidence="1">
    <location>
        <begin position="110"/>
        <end position="152"/>
    </location>
</feature>
<feature type="compositionally biased region" description="Basic and acidic residues" evidence="1">
    <location>
        <begin position="121"/>
        <end position="130"/>
    </location>
</feature>
<feature type="compositionally biased region" description="Basic and acidic residues" evidence="1">
    <location>
        <begin position="56"/>
        <end position="65"/>
    </location>
</feature>
<sequence>MTAGGVHGRAHGTGGLGGVGGGSGRRTGGWSGDWPSCGRACSSAPSTDTRTSWRAGRGDVGRDAVGHGQESELQAVRGVRRGVEHGDCEAPRVERVGELQHRVDVALERQREHQDAAPSHHQVEQHHPADVQKLMSETRTPRPYPLLAADSQ</sequence>
<dbReference type="EMBL" id="CM003529">
    <property type="protein sequence ID" value="RCV10107.1"/>
    <property type="molecule type" value="Genomic_DNA"/>
</dbReference>
<accession>A0A368PWE9</accession>
<evidence type="ECO:0000256" key="1">
    <source>
        <dbReference type="SAM" id="MobiDB-lite"/>
    </source>
</evidence>
<feature type="region of interest" description="Disordered" evidence="1">
    <location>
        <begin position="1"/>
        <end position="85"/>
    </location>
</feature>
<evidence type="ECO:0000313" key="2">
    <source>
        <dbReference type="EMBL" id="RCV10107.1"/>
    </source>
</evidence>
<organism evidence="2">
    <name type="scientific">Setaria italica</name>
    <name type="common">Foxtail millet</name>
    <name type="synonym">Panicum italicum</name>
    <dbReference type="NCBI Taxonomy" id="4555"/>
    <lineage>
        <taxon>Eukaryota</taxon>
        <taxon>Viridiplantae</taxon>
        <taxon>Streptophyta</taxon>
        <taxon>Embryophyta</taxon>
        <taxon>Tracheophyta</taxon>
        <taxon>Spermatophyta</taxon>
        <taxon>Magnoliopsida</taxon>
        <taxon>Liliopsida</taxon>
        <taxon>Poales</taxon>
        <taxon>Poaceae</taxon>
        <taxon>PACMAD clade</taxon>
        <taxon>Panicoideae</taxon>
        <taxon>Panicodae</taxon>
        <taxon>Paniceae</taxon>
        <taxon>Cenchrinae</taxon>
        <taxon>Setaria</taxon>
    </lineage>
</organism>
<feature type="compositionally biased region" description="Gly residues" evidence="1">
    <location>
        <begin position="1"/>
        <end position="31"/>
    </location>
</feature>
<feature type="compositionally biased region" description="Polar residues" evidence="1">
    <location>
        <begin position="43"/>
        <end position="52"/>
    </location>
</feature>
<dbReference type="AlphaFoldDB" id="A0A368PWE9"/>
<protein>
    <submittedName>
        <fullName evidence="2">Uncharacterized protein</fullName>
    </submittedName>
</protein>
<gene>
    <name evidence="2" type="ORF">SETIT_2G085400v2</name>
</gene>